<name>A0A1G2GVZ4_9BACT</name>
<gene>
    <name evidence="2" type="ORF">A3H64_02295</name>
</gene>
<protein>
    <submittedName>
        <fullName evidence="2">Uncharacterized protein</fullName>
    </submittedName>
</protein>
<dbReference type="EMBL" id="MHNY01000045">
    <property type="protein sequence ID" value="OGZ54385.1"/>
    <property type="molecule type" value="Genomic_DNA"/>
</dbReference>
<feature type="region of interest" description="Disordered" evidence="1">
    <location>
        <begin position="1"/>
        <end position="45"/>
    </location>
</feature>
<dbReference type="Proteomes" id="UP000178186">
    <property type="component" value="Unassembled WGS sequence"/>
</dbReference>
<evidence type="ECO:0000313" key="2">
    <source>
        <dbReference type="EMBL" id="OGZ54385.1"/>
    </source>
</evidence>
<evidence type="ECO:0000256" key="1">
    <source>
        <dbReference type="SAM" id="MobiDB-lite"/>
    </source>
</evidence>
<evidence type="ECO:0000313" key="3">
    <source>
        <dbReference type="Proteomes" id="UP000178186"/>
    </source>
</evidence>
<comment type="caution">
    <text evidence="2">The sequence shown here is derived from an EMBL/GenBank/DDBJ whole genome shotgun (WGS) entry which is preliminary data.</text>
</comment>
<feature type="compositionally biased region" description="Basic and acidic residues" evidence="1">
    <location>
        <begin position="7"/>
        <end position="25"/>
    </location>
</feature>
<dbReference type="AlphaFoldDB" id="A0A1G2GVZ4"/>
<reference evidence="2 3" key="1">
    <citation type="journal article" date="2016" name="Nat. Commun.">
        <title>Thousands of microbial genomes shed light on interconnected biogeochemical processes in an aquifer system.</title>
        <authorList>
            <person name="Anantharaman K."/>
            <person name="Brown C.T."/>
            <person name="Hug L.A."/>
            <person name="Sharon I."/>
            <person name="Castelle C.J."/>
            <person name="Probst A.J."/>
            <person name="Thomas B.C."/>
            <person name="Singh A."/>
            <person name="Wilkins M.J."/>
            <person name="Karaoz U."/>
            <person name="Brodie E.L."/>
            <person name="Williams K.H."/>
            <person name="Hubbard S.S."/>
            <person name="Banfield J.F."/>
        </authorList>
    </citation>
    <scope>NUCLEOTIDE SEQUENCE [LARGE SCALE GENOMIC DNA]</scope>
</reference>
<organism evidence="2 3">
    <name type="scientific">Candidatus Ryanbacteria bacterium RIFCSPLOWO2_02_FULL_45_11c</name>
    <dbReference type="NCBI Taxonomy" id="1802128"/>
    <lineage>
        <taxon>Bacteria</taxon>
        <taxon>Candidatus Ryaniibacteriota</taxon>
    </lineage>
</organism>
<sequence>MLGVGERSFRSEVHGVSRDGAERSENVGTSNHNGGEKPPHRKPKVSLAMAISQGLGGPKVMAKAAADGQTVNIPSPRA</sequence>
<proteinExistence type="predicted"/>
<accession>A0A1G2GVZ4</accession>